<organism evidence="2 3">
    <name type="scientific">Portunus trituberculatus</name>
    <name type="common">Swimming crab</name>
    <name type="synonym">Neptunus trituberculatus</name>
    <dbReference type="NCBI Taxonomy" id="210409"/>
    <lineage>
        <taxon>Eukaryota</taxon>
        <taxon>Metazoa</taxon>
        <taxon>Ecdysozoa</taxon>
        <taxon>Arthropoda</taxon>
        <taxon>Crustacea</taxon>
        <taxon>Multicrustacea</taxon>
        <taxon>Malacostraca</taxon>
        <taxon>Eumalacostraca</taxon>
        <taxon>Eucarida</taxon>
        <taxon>Decapoda</taxon>
        <taxon>Pleocyemata</taxon>
        <taxon>Brachyura</taxon>
        <taxon>Eubrachyura</taxon>
        <taxon>Portunoidea</taxon>
        <taxon>Portunidae</taxon>
        <taxon>Portuninae</taxon>
        <taxon>Portunus</taxon>
    </lineage>
</organism>
<gene>
    <name evidence="2" type="ORF">E2C01_009392</name>
</gene>
<feature type="region of interest" description="Disordered" evidence="1">
    <location>
        <begin position="1"/>
        <end position="33"/>
    </location>
</feature>
<comment type="caution">
    <text evidence="2">The sequence shown here is derived from an EMBL/GenBank/DDBJ whole genome shotgun (WGS) entry which is preliminary data.</text>
</comment>
<evidence type="ECO:0000313" key="2">
    <source>
        <dbReference type="EMBL" id="MPC16563.1"/>
    </source>
</evidence>
<protein>
    <submittedName>
        <fullName evidence="2">Uncharacterized protein</fullName>
    </submittedName>
</protein>
<accession>A0A5B7D5S3</accession>
<sequence>MVRRSGATSATPSASSELKIRQGNPPVPLRTLGSRKLSPASVIRVGKSLWCLGTREREHQYPRRCRFPVPSTLTCHC</sequence>
<proteinExistence type="predicted"/>
<feature type="compositionally biased region" description="Low complexity" evidence="1">
    <location>
        <begin position="1"/>
        <end position="16"/>
    </location>
</feature>
<name>A0A5B7D5S3_PORTR</name>
<dbReference type="EMBL" id="VSRR010000517">
    <property type="protein sequence ID" value="MPC16563.1"/>
    <property type="molecule type" value="Genomic_DNA"/>
</dbReference>
<keyword evidence="3" id="KW-1185">Reference proteome</keyword>
<dbReference type="AlphaFoldDB" id="A0A5B7D5S3"/>
<dbReference type="Proteomes" id="UP000324222">
    <property type="component" value="Unassembled WGS sequence"/>
</dbReference>
<reference evidence="2 3" key="1">
    <citation type="submission" date="2019-05" db="EMBL/GenBank/DDBJ databases">
        <title>Another draft genome of Portunus trituberculatus and its Hox gene families provides insights of decapod evolution.</title>
        <authorList>
            <person name="Jeong J.-H."/>
            <person name="Song I."/>
            <person name="Kim S."/>
            <person name="Choi T."/>
            <person name="Kim D."/>
            <person name="Ryu S."/>
            <person name="Kim W."/>
        </authorList>
    </citation>
    <scope>NUCLEOTIDE SEQUENCE [LARGE SCALE GENOMIC DNA]</scope>
    <source>
        <tissue evidence="2">Muscle</tissue>
    </source>
</reference>
<evidence type="ECO:0000313" key="3">
    <source>
        <dbReference type="Proteomes" id="UP000324222"/>
    </source>
</evidence>
<evidence type="ECO:0000256" key="1">
    <source>
        <dbReference type="SAM" id="MobiDB-lite"/>
    </source>
</evidence>